<protein>
    <recommendedName>
        <fullName evidence="1">HTH cro/C1-type domain-containing protein</fullName>
    </recommendedName>
</protein>
<dbReference type="Pfam" id="PF17765">
    <property type="entry name" value="MLTR_LBD"/>
    <property type="match status" value="1"/>
</dbReference>
<dbReference type="Gene3D" id="1.10.260.40">
    <property type="entry name" value="lambda repressor-like DNA-binding domains"/>
    <property type="match status" value="1"/>
</dbReference>
<dbReference type="SUPFAM" id="SSF47413">
    <property type="entry name" value="lambda repressor-like DNA-binding domains"/>
    <property type="match status" value="1"/>
</dbReference>
<sequence length="291" mass="31383">MATQPAFGDLLRDWRGHRRMSQGDLAQDVGVSPRHLSFVETGRARPSRRLVLRLAQRLRLLPRECNALLAAAGFAPIFPEHALDDPALAPAHKGIERLLLCVDPFPAFAADRHWTLLRANPGFEMLMAGVSPELLAPPVNLLRLYLHPAGMAPRIVNLAEWKAHVCRRVELQIDATDDPVLIDLLAECHAYPAPAPGRRPIAAAVAVPLVIDGDGGRLSLIGTTTTFSAPIDVTLAEIVVDAFLPGDAATALALGGTMPGADPAVKGGGSARPEHQRSPRRFIMREQLERG</sequence>
<dbReference type="CDD" id="cd00093">
    <property type="entry name" value="HTH_XRE"/>
    <property type="match status" value="1"/>
</dbReference>
<dbReference type="SMART" id="SM00530">
    <property type="entry name" value="HTH_XRE"/>
    <property type="match status" value="1"/>
</dbReference>
<evidence type="ECO:0000313" key="3">
    <source>
        <dbReference type="Proteomes" id="UP000179467"/>
    </source>
</evidence>
<comment type="caution">
    <text evidence="2">The sequence shown here is derived from an EMBL/GenBank/DDBJ whole genome shotgun (WGS) entry which is preliminary data.</text>
</comment>
<proteinExistence type="predicted"/>
<dbReference type="PROSITE" id="PS50943">
    <property type="entry name" value="HTH_CROC1"/>
    <property type="match status" value="1"/>
</dbReference>
<dbReference type="InterPro" id="IPR010982">
    <property type="entry name" value="Lambda_DNA-bd_dom_sf"/>
</dbReference>
<dbReference type="PANTHER" id="PTHR35010">
    <property type="entry name" value="BLL4672 PROTEIN-RELATED"/>
    <property type="match status" value="1"/>
</dbReference>
<name>A0A1S1HCR4_9SPHN</name>
<dbReference type="PANTHER" id="PTHR35010:SF4">
    <property type="entry name" value="BLL5781 PROTEIN"/>
    <property type="match status" value="1"/>
</dbReference>
<keyword evidence="3" id="KW-1185">Reference proteome</keyword>
<dbReference type="GO" id="GO:0003677">
    <property type="term" value="F:DNA binding"/>
    <property type="evidence" value="ECO:0007669"/>
    <property type="project" value="InterPro"/>
</dbReference>
<dbReference type="InterPro" id="IPR041413">
    <property type="entry name" value="MLTR_LBD"/>
</dbReference>
<dbReference type="RefSeq" id="WP_070933078.1">
    <property type="nucleotide sequence ID" value="NZ_MIPT01000001.1"/>
</dbReference>
<dbReference type="Proteomes" id="UP000179467">
    <property type="component" value="Unassembled WGS sequence"/>
</dbReference>
<evidence type="ECO:0000259" key="1">
    <source>
        <dbReference type="PROSITE" id="PS50943"/>
    </source>
</evidence>
<dbReference type="Gene3D" id="3.30.450.180">
    <property type="match status" value="1"/>
</dbReference>
<dbReference type="AlphaFoldDB" id="A0A1S1HCR4"/>
<organism evidence="2 3">
    <name type="scientific">Edaphosphingomonas haloaromaticamans</name>
    <dbReference type="NCBI Taxonomy" id="653954"/>
    <lineage>
        <taxon>Bacteria</taxon>
        <taxon>Pseudomonadati</taxon>
        <taxon>Pseudomonadota</taxon>
        <taxon>Alphaproteobacteria</taxon>
        <taxon>Sphingomonadales</taxon>
        <taxon>Rhizorhabdaceae</taxon>
        <taxon>Edaphosphingomonas</taxon>
    </lineage>
</organism>
<dbReference type="EMBL" id="MIPT01000001">
    <property type="protein sequence ID" value="OHT19231.1"/>
    <property type="molecule type" value="Genomic_DNA"/>
</dbReference>
<reference evidence="2 3" key="1">
    <citation type="submission" date="2016-09" db="EMBL/GenBank/DDBJ databases">
        <title>Metabolic pathway, cell adaptation mechanisms and a novel monoxygenase revealed through proteogenomic-transcription analysis of a Sphingomonas haloaromaticamans strain degrading the fungicide ortho-phenylphenol.</title>
        <authorList>
            <person name="Perruchon C."/>
            <person name="Papadopoulou E.S."/>
            <person name="Rousidou C."/>
            <person name="Vasileiadis S."/>
            <person name="Tanou G."/>
            <person name="Amoutzias G."/>
            <person name="Molassiotis A."/>
            <person name="Karpouzas D.G."/>
        </authorList>
    </citation>
    <scope>NUCLEOTIDE SEQUENCE [LARGE SCALE GENOMIC DNA]</scope>
    <source>
        <strain evidence="2 3">P3</strain>
    </source>
</reference>
<dbReference type="OrthoDB" id="9785973at2"/>
<evidence type="ECO:0000313" key="2">
    <source>
        <dbReference type="EMBL" id="OHT19231.1"/>
    </source>
</evidence>
<dbReference type="InterPro" id="IPR001387">
    <property type="entry name" value="Cro/C1-type_HTH"/>
</dbReference>
<gene>
    <name evidence="2" type="ORF">BHE75_01214</name>
</gene>
<accession>A0A1S1HCR4</accession>
<dbReference type="Pfam" id="PF13560">
    <property type="entry name" value="HTH_31"/>
    <property type="match status" value="1"/>
</dbReference>
<feature type="domain" description="HTH cro/C1-type" evidence="1">
    <location>
        <begin position="11"/>
        <end position="65"/>
    </location>
</feature>